<evidence type="ECO:0000256" key="2">
    <source>
        <dbReference type="ARBA" id="ARBA00022598"/>
    </source>
</evidence>
<evidence type="ECO:0000313" key="5">
    <source>
        <dbReference type="Proteomes" id="UP000730618"/>
    </source>
</evidence>
<dbReference type="PANTHER" id="PTHR45674">
    <property type="entry name" value="DNA LIGASE 1/3 FAMILY MEMBER"/>
    <property type="match status" value="1"/>
</dbReference>
<protein>
    <submittedName>
        <fullName evidence="4">Multifunctional non-homologous end joining protein LigD</fullName>
    </submittedName>
</protein>
<sequence length="293" mass="33727">MLNQPLSPMLLQPLSPSAIKIWPAAIKWDGFRILIHYDHGKVRAFSRHGTEVTARFPELNQIKLPVNTAILDGECIAFDLSQSQEPPVKIWWDDAMARFNTKKESAVKHISQTLKAHFPVWDILFLDNNPLLKKSFMERRAILSSIVPSSDVMTVTPLYEDGNSLFEKARSMGFEGICQYNPSSPYYLDQRPKDVIVKIKNYQYADCQIASIRKGEFGWGLMLNGSYVGVMEFPPAEEVRREFYKFSKKLIRGENKHWILLDPSITCRIKFQCYTKDGKLRSPKFEGFLQSLV</sequence>
<proteinExistence type="inferred from homology"/>
<dbReference type="RefSeq" id="WP_218101162.1">
    <property type="nucleotide sequence ID" value="NZ_CAJVCE010000016.1"/>
</dbReference>
<comment type="caution">
    <text evidence="4">The sequence shown here is derived from an EMBL/GenBank/DDBJ whole genome shotgun (WGS) entry which is preliminary data.</text>
</comment>
<keyword evidence="5" id="KW-1185">Reference proteome</keyword>
<evidence type="ECO:0000259" key="3">
    <source>
        <dbReference type="Pfam" id="PF01068"/>
    </source>
</evidence>
<reference evidence="4 5" key="1">
    <citation type="submission" date="2021-06" db="EMBL/GenBank/DDBJ databases">
        <authorList>
            <person name="Criscuolo A."/>
        </authorList>
    </citation>
    <scope>NUCLEOTIDE SEQUENCE [LARGE SCALE GENOMIC DNA]</scope>
    <source>
        <strain evidence="5">CIP 111802</strain>
    </source>
</reference>
<name>A0ABM8VN94_9BACL</name>
<feature type="domain" description="ATP-dependent DNA ligase family profile" evidence="3">
    <location>
        <begin position="24"/>
        <end position="200"/>
    </location>
</feature>
<dbReference type="PANTHER" id="PTHR45674:SF4">
    <property type="entry name" value="DNA LIGASE 1"/>
    <property type="match status" value="1"/>
</dbReference>
<dbReference type="Pfam" id="PF01068">
    <property type="entry name" value="DNA_ligase_A_M"/>
    <property type="match status" value="1"/>
</dbReference>
<comment type="similarity">
    <text evidence="1">Belongs to the ATP-dependent DNA ligase family.</text>
</comment>
<evidence type="ECO:0000256" key="1">
    <source>
        <dbReference type="ARBA" id="ARBA00007572"/>
    </source>
</evidence>
<dbReference type="Proteomes" id="UP000730618">
    <property type="component" value="Unassembled WGS sequence"/>
</dbReference>
<dbReference type="InterPro" id="IPR012310">
    <property type="entry name" value="DNA_ligase_ATP-dep_cent"/>
</dbReference>
<dbReference type="InterPro" id="IPR050191">
    <property type="entry name" value="ATP-dep_DNA_ligase"/>
</dbReference>
<keyword evidence="2" id="KW-0436">Ligase</keyword>
<gene>
    <name evidence="4" type="primary">ligD_3</name>
    <name evidence="4" type="ORF">PAECIP111802_04899</name>
</gene>
<dbReference type="EMBL" id="CAJVCE010000016">
    <property type="protein sequence ID" value="CAG7651185.1"/>
    <property type="molecule type" value="Genomic_DNA"/>
</dbReference>
<organism evidence="4 5">
    <name type="scientific">Paenibacillus allorhizosphaerae</name>
    <dbReference type="NCBI Taxonomy" id="2849866"/>
    <lineage>
        <taxon>Bacteria</taxon>
        <taxon>Bacillati</taxon>
        <taxon>Bacillota</taxon>
        <taxon>Bacilli</taxon>
        <taxon>Bacillales</taxon>
        <taxon>Paenibacillaceae</taxon>
        <taxon>Paenibacillus</taxon>
    </lineage>
</organism>
<accession>A0ABM8VN94</accession>
<evidence type="ECO:0000313" key="4">
    <source>
        <dbReference type="EMBL" id="CAG7651185.1"/>
    </source>
</evidence>